<name>A0A8C0G6E3_CHEAB</name>
<sequence>MHQIYSCSDENLEVFTTVISSKWVSLGMDGKNTRALTGLQVYVSVAEHGSKRKPRKRVSFGQSAGCIGRLRIVSKNTACWSLFPLCSG</sequence>
<organism evidence="1 2">
    <name type="scientific">Chelonoidis abingdonii</name>
    <name type="common">Abingdon island giant tortoise</name>
    <name type="synonym">Testudo abingdonii</name>
    <dbReference type="NCBI Taxonomy" id="106734"/>
    <lineage>
        <taxon>Eukaryota</taxon>
        <taxon>Metazoa</taxon>
        <taxon>Chordata</taxon>
        <taxon>Craniata</taxon>
        <taxon>Vertebrata</taxon>
        <taxon>Euteleostomi</taxon>
        <taxon>Archelosauria</taxon>
        <taxon>Testudinata</taxon>
        <taxon>Testudines</taxon>
        <taxon>Cryptodira</taxon>
        <taxon>Durocryptodira</taxon>
        <taxon>Testudinoidea</taxon>
        <taxon>Testudinidae</taxon>
        <taxon>Chelonoidis</taxon>
    </lineage>
</organism>
<keyword evidence="2" id="KW-1185">Reference proteome</keyword>
<dbReference type="Ensembl" id="ENSCABT00000004835.1">
    <property type="protein sequence ID" value="ENSCABP00000004453.1"/>
    <property type="gene ID" value="ENSCABG00000003352.1"/>
</dbReference>
<dbReference type="AlphaFoldDB" id="A0A8C0G6E3"/>
<evidence type="ECO:0000313" key="2">
    <source>
        <dbReference type="Proteomes" id="UP000694404"/>
    </source>
</evidence>
<accession>A0A8C0G6E3</accession>
<proteinExistence type="predicted"/>
<evidence type="ECO:0000313" key="1">
    <source>
        <dbReference type="Ensembl" id="ENSCABP00000004453.1"/>
    </source>
</evidence>
<protein>
    <submittedName>
        <fullName evidence="1">Uncharacterized protein</fullName>
    </submittedName>
</protein>
<reference evidence="1" key="2">
    <citation type="submission" date="2025-09" db="UniProtKB">
        <authorList>
            <consortium name="Ensembl"/>
        </authorList>
    </citation>
    <scope>IDENTIFICATION</scope>
</reference>
<dbReference type="Proteomes" id="UP000694404">
    <property type="component" value="Unplaced"/>
</dbReference>
<reference evidence="1" key="1">
    <citation type="submission" date="2025-08" db="UniProtKB">
        <authorList>
            <consortium name="Ensembl"/>
        </authorList>
    </citation>
    <scope>IDENTIFICATION</scope>
</reference>